<name>A0A2R8ACJ2_9RHOB</name>
<organism evidence="2 3">
    <name type="scientific">Pontivivens insulae</name>
    <dbReference type="NCBI Taxonomy" id="1639689"/>
    <lineage>
        <taxon>Bacteria</taxon>
        <taxon>Pseudomonadati</taxon>
        <taxon>Pseudomonadota</taxon>
        <taxon>Alphaproteobacteria</taxon>
        <taxon>Rhodobacterales</taxon>
        <taxon>Paracoccaceae</taxon>
        <taxon>Pontivivens</taxon>
    </lineage>
</organism>
<reference evidence="2 3" key="1">
    <citation type="submission" date="2018-03" db="EMBL/GenBank/DDBJ databases">
        <authorList>
            <person name="Keele B.F."/>
        </authorList>
    </citation>
    <scope>NUCLEOTIDE SEQUENCE [LARGE SCALE GENOMIC DNA]</scope>
    <source>
        <strain evidence="2 3">CeCT 8812</strain>
    </source>
</reference>
<evidence type="ECO:0000313" key="3">
    <source>
        <dbReference type="Proteomes" id="UP000244932"/>
    </source>
</evidence>
<dbReference type="AlphaFoldDB" id="A0A2R8ACJ2"/>
<dbReference type="Proteomes" id="UP000244932">
    <property type="component" value="Unassembled WGS sequence"/>
</dbReference>
<dbReference type="Pfam" id="PF23872">
    <property type="entry name" value="DUF7227"/>
    <property type="match status" value="1"/>
</dbReference>
<accession>A0A2R8ACJ2</accession>
<dbReference type="RefSeq" id="WP_108782712.1">
    <property type="nucleotide sequence ID" value="NZ_OMKW01000003.1"/>
</dbReference>
<evidence type="ECO:0000313" key="2">
    <source>
        <dbReference type="EMBL" id="SPF29983.1"/>
    </source>
</evidence>
<sequence length="263" mass="29051">MQKFLITRKSYNRKTGPIMVTTSPRMTCPTACPLRKTARDDRSSGCYAEHGFLGGFIWSKLDRLNVGDDFKKGQIKVHSLETLLQVIRDLPEGTLWRHNQAGDLYSTDQETIDERSLALITEANTGRRGFTYTHYDVLDNLENRRLVREANQAGFTVNLSANDEAHAWELARLNIAPVTTILPADACTMRNHCERDAVIICPASLPEHKITCAECGICAKQRKAIIGFPALGKKANEKGVGISNAHARLGQATGTTLQQGKAS</sequence>
<dbReference type="EMBL" id="OMKW01000003">
    <property type="protein sequence ID" value="SPF29983.1"/>
    <property type="molecule type" value="Genomic_DNA"/>
</dbReference>
<dbReference type="OrthoDB" id="8846864at2"/>
<gene>
    <name evidence="2" type="ORF">POI8812_02310</name>
</gene>
<protein>
    <recommendedName>
        <fullName evidence="1">DUF7227 domain-containing protein</fullName>
    </recommendedName>
</protein>
<evidence type="ECO:0000259" key="1">
    <source>
        <dbReference type="Pfam" id="PF23872"/>
    </source>
</evidence>
<feature type="domain" description="DUF7227" evidence="1">
    <location>
        <begin position="3"/>
        <end position="239"/>
    </location>
</feature>
<keyword evidence="3" id="KW-1185">Reference proteome</keyword>
<proteinExistence type="predicted"/>
<dbReference type="InterPro" id="IPR055651">
    <property type="entry name" value="DUF7227"/>
</dbReference>